<dbReference type="AlphaFoldDB" id="A0AAE1BNL0"/>
<proteinExistence type="predicted"/>
<evidence type="ECO:0000256" key="1">
    <source>
        <dbReference type="SAM" id="MobiDB-lite"/>
    </source>
</evidence>
<accession>A0AAE1BNL0</accession>
<evidence type="ECO:0000313" key="2">
    <source>
        <dbReference type="EMBL" id="KAK3853853.1"/>
    </source>
</evidence>
<gene>
    <name evidence="2" type="ORF">Pcinc_039631</name>
</gene>
<keyword evidence="3" id="KW-1185">Reference proteome</keyword>
<dbReference type="Proteomes" id="UP001286313">
    <property type="component" value="Unassembled WGS sequence"/>
</dbReference>
<protein>
    <submittedName>
        <fullName evidence="2">Uncharacterized protein</fullName>
    </submittedName>
</protein>
<reference evidence="2" key="1">
    <citation type="submission" date="2023-10" db="EMBL/GenBank/DDBJ databases">
        <title>Genome assemblies of two species of porcelain crab, Petrolisthes cinctipes and Petrolisthes manimaculis (Anomura: Porcellanidae).</title>
        <authorList>
            <person name="Angst P."/>
        </authorList>
    </citation>
    <scope>NUCLEOTIDE SEQUENCE</scope>
    <source>
        <strain evidence="2">PB745_01</strain>
        <tissue evidence="2">Gill</tissue>
    </source>
</reference>
<name>A0AAE1BNL0_PETCI</name>
<feature type="compositionally biased region" description="Polar residues" evidence="1">
    <location>
        <begin position="83"/>
        <end position="96"/>
    </location>
</feature>
<sequence>MGDKHGGSQSSRYDGCHGGRLGCCSGRHGERIISRANGPYQVLQQQGVFRYRLSKECINTLLEQLRHHLPDSGRHTKQKRSQESSQTSAVGSTTLPCNRRSVSDSWRHLKQSCQMPLEPKRGPLKKSSWPVLSCTTLISRTGCQWRRWKVH</sequence>
<comment type="caution">
    <text evidence="2">The sequence shown here is derived from an EMBL/GenBank/DDBJ whole genome shotgun (WGS) entry which is preliminary data.</text>
</comment>
<feature type="region of interest" description="Disordered" evidence="1">
    <location>
        <begin position="68"/>
        <end position="101"/>
    </location>
</feature>
<organism evidence="2 3">
    <name type="scientific">Petrolisthes cinctipes</name>
    <name type="common">Flat porcelain crab</name>
    <dbReference type="NCBI Taxonomy" id="88211"/>
    <lineage>
        <taxon>Eukaryota</taxon>
        <taxon>Metazoa</taxon>
        <taxon>Ecdysozoa</taxon>
        <taxon>Arthropoda</taxon>
        <taxon>Crustacea</taxon>
        <taxon>Multicrustacea</taxon>
        <taxon>Malacostraca</taxon>
        <taxon>Eumalacostraca</taxon>
        <taxon>Eucarida</taxon>
        <taxon>Decapoda</taxon>
        <taxon>Pleocyemata</taxon>
        <taxon>Anomura</taxon>
        <taxon>Galatheoidea</taxon>
        <taxon>Porcellanidae</taxon>
        <taxon>Petrolisthes</taxon>
    </lineage>
</organism>
<evidence type="ECO:0000313" key="3">
    <source>
        <dbReference type="Proteomes" id="UP001286313"/>
    </source>
</evidence>
<dbReference type="EMBL" id="JAWQEG010006799">
    <property type="protein sequence ID" value="KAK3853853.1"/>
    <property type="molecule type" value="Genomic_DNA"/>
</dbReference>